<dbReference type="SUPFAM" id="SSF56801">
    <property type="entry name" value="Acetyl-CoA synthetase-like"/>
    <property type="match status" value="1"/>
</dbReference>
<reference evidence="5" key="1">
    <citation type="journal article" date="2023" name="IMA Fungus">
        <title>Comparative genomic study of the Penicillium genus elucidates a diverse pangenome and 15 lateral gene transfer events.</title>
        <authorList>
            <person name="Petersen C."/>
            <person name="Sorensen T."/>
            <person name="Nielsen M.R."/>
            <person name="Sondergaard T.E."/>
            <person name="Sorensen J.L."/>
            <person name="Fitzpatrick D.A."/>
            <person name="Frisvad J.C."/>
            <person name="Nielsen K.L."/>
        </authorList>
    </citation>
    <scope>NUCLEOTIDE SEQUENCE</scope>
    <source>
        <strain evidence="5">IBT 17514</strain>
    </source>
</reference>
<evidence type="ECO:0000313" key="5">
    <source>
        <dbReference type="EMBL" id="KAJ5738139.1"/>
    </source>
</evidence>
<protein>
    <recommendedName>
        <fullName evidence="4">Carrier domain-containing protein</fullName>
    </recommendedName>
</protein>
<sequence length="1030" mass="114470">MTIVQSIHASTLSSGEEYDAIVARNYGLGQLFHRRVLEDPHAIAITDGKTSFSYEELHRRAAVIAQELRQMPFETEEPVGIIVKHGIWDAVTQMGIVYAGGSCATMDPTLPDSQIRDRLTRLGTRYVLVDKPNTGRDFPYHSIDVEGLSMQNDPPSDNDFPITTNLEHRTHLIHTSGTTSEPKAVQIAARSILEVAYHAPFLPVQKTDVVAHCNNTSFDVALMDIWGPLLNGARIAILTKEVLLDLQVMAAEIDRLGITFMPTTTALLNLAATTFPTAFSKLRMCWIGGEAANLPAIKTILEQGPPENLINAYGPTECCVLCMAHHITMKDVAAGTVSIGKPIGRSFAVISDESGNPVPPGVEGELCIGGPGVSPGYANQAEKNLTSFVTRKGPLGTPERFYRTGDIVKQRVDGQVDFVGRRDHQVKVRGFRIELGTIESAMFQTKRVSEAVAMKMDALQDGAGSNLIAFVVPAQKAVAFDQSALIEDLKVILPDYMVPRIEVVDQMPLNNHAKIDRQRLSKLYRQRWEEQMLVLEKQKSEGDNTRDKLSAMWATILATPIPQYKDDDDLFALGCTSLQASLLISQIKRALQTEISLLTLYDHSTLGKLTAIIDKCRGGVLETISNERELWIADTHLADSLVLPHKPVVDWRRDTEGRVFITGATGFVGAFMLADILRMPEVHQVGCLVRARDSEVGMKRLAAALRKYDLWEESFRHKLLPLCGTLEDSWLGLGQERFEEVGSWASVIFHLGARVNYTQPYSLHRPANTIGTINVMRLAITGRLKGVHYSSSISCFGPTGYVTGAKIIYEDEPLMKHIDALPYDHGYAQSQWVAEQLLRRLMDRNFPIAIYRPGFITGHQKTGACNPDDFFSRTIHACSEMGCYPRLPNQRKEFVPVDYVSDVTLHIASSPLSLGQAFHIVPPSRAKSIDMDDTMELIGDSGGAKLQGLDYSQWIERLAANPPVRLQPLQPMLAEKVDCGLTRWELYENMPLYDTTNTMRALKSYPGGLKFPVLDSALMKRYLDYLQKHY</sequence>
<evidence type="ECO:0000259" key="4">
    <source>
        <dbReference type="PROSITE" id="PS50075"/>
    </source>
</evidence>
<evidence type="ECO:0000256" key="3">
    <source>
        <dbReference type="ARBA" id="ARBA00029454"/>
    </source>
</evidence>
<organism evidence="5 6">
    <name type="scientific">Penicillium malachiteum</name>
    <dbReference type="NCBI Taxonomy" id="1324776"/>
    <lineage>
        <taxon>Eukaryota</taxon>
        <taxon>Fungi</taxon>
        <taxon>Dikarya</taxon>
        <taxon>Ascomycota</taxon>
        <taxon>Pezizomycotina</taxon>
        <taxon>Eurotiomycetes</taxon>
        <taxon>Eurotiomycetidae</taxon>
        <taxon>Eurotiales</taxon>
        <taxon>Aspergillaceae</taxon>
        <taxon>Penicillium</taxon>
    </lineage>
</organism>
<evidence type="ECO:0000313" key="6">
    <source>
        <dbReference type="Proteomes" id="UP001215712"/>
    </source>
</evidence>
<dbReference type="InterPro" id="IPR013120">
    <property type="entry name" value="FAR_NAD-bd"/>
</dbReference>
<dbReference type="SUPFAM" id="SSF51735">
    <property type="entry name" value="NAD(P)-binding Rossmann-fold domains"/>
    <property type="match status" value="1"/>
</dbReference>
<dbReference type="Gene3D" id="1.10.1200.10">
    <property type="entry name" value="ACP-like"/>
    <property type="match status" value="1"/>
</dbReference>
<dbReference type="InterPro" id="IPR020845">
    <property type="entry name" value="AMP-binding_CS"/>
</dbReference>
<dbReference type="PROSITE" id="PS50075">
    <property type="entry name" value="CARRIER"/>
    <property type="match status" value="1"/>
</dbReference>
<dbReference type="PROSITE" id="PS00455">
    <property type="entry name" value="AMP_BINDING"/>
    <property type="match status" value="1"/>
</dbReference>
<evidence type="ECO:0000256" key="1">
    <source>
        <dbReference type="ARBA" id="ARBA00022450"/>
    </source>
</evidence>
<comment type="similarity">
    <text evidence="3">Belongs to the NRP synthetase family.</text>
</comment>
<proteinExistence type="inferred from homology"/>
<dbReference type="Gene3D" id="3.40.50.720">
    <property type="entry name" value="NAD(P)-binding Rossmann-like Domain"/>
    <property type="match status" value="1"/>
</dbReference>
<dbReference type="CDD" id="cd05235">
    <property type="entry name" value="SDR_e1"/>
    <property type="match status" value="1"/>
</dbReference>
<keyword evidence="2" id="KW-0597">Phosphoprotein</keyword>
<dbReference type="GO" id="GO:0044550">
    <property type="term" value="P:secondary metabolite biosynthetic process"/>
    <property type="evidence" value="ECO:0007669"/>
    <property type="project" value="UniProtKB-ARBA"/>
</dbReference>
<dbReference type="PANTHER" id="PTHR44845">
    <property type="entry name" value="CARRIER DOMAIN-CONTAINING PROTEIN"/>
    <property type="match status" value="1"/>
</dbReference>
<dbReference type="PANTHER" id="PTHR44845:SF6">
    <property type="entry name" value="BETA-ALANINE-ACTIVATING ENZYME"/>
    <property type="match status" value="1"/>
</dbReference>
<dbReference type="InterPro" id="IPR045851">
    <property type="entry name" value="AMP-bd_C_sf"/>
</dbReference>
<dbReference type="InterPro" id="IPR010080">
    <property type="entry name" value="Thioester_reductase-like_dom"/>
</dbReference>
<dbReference type="Gene3D" id="3.40.50.12780">
    <property type="entry name" value="N-terminal domain of ligase-like"/>
    <property type="match status" value="1"/>
</dbReference>
<keyword evidence="6" id="KW-1185">Reference proteome</keyword>
<name>A0AAD6MZJ5_9EURO</name>
<dbReference type="InterPro" id="IPR036736">
    <property type="entry name" value="ACP-like_sf"/>
</dbReference>
<dbReference type="Pfam" id="PF00501">
    <property type="entry name" value="AMP-binding"/>
    <property type="match status" value="1"/>
</dbReference>
<dbReference type="EMBL" id="JAQJAN010000002">
    <property type="protein sequence ID" value="KAJ5738139.1"/>
    <property type="molecule type" value="Genomic_DNA"/>
</dbReference>
<feature type="domain" description="Carrier" evidence="4">
    <location>
        <begin position="540"/>
        <end position="617"/>
    </location>
</feature>
<dbReference type="InterPro" id="IPR042099">
    <property type="entry name" value="ANL_N_sf"/>
</dbReference>
<gene>
    <name evidence="5" type="ORF">N7493_001294</name>
</gene>
<dbReference type="InterPro" id="IPR000873">
    <property type="entry name" value="AMP-dep_synth/lig_dom"/>
</dbReference>
<dbReference type="Proteomes" id="UP001215712">
    <property type="component" value="Unassembled WGS sequence"/>
</dbReference>
<reference evidence="5" key="2">
    <citation type="submission" date="2023-01" db="EMBL/GenBank/DDBJ databases">
        <authorList>
            <person name="Petersen C."/>
        </authorList>
    </citation>
    <scope>NUCLEOTIDE SEQUENCE</scope>
    <source>
        <strain evidence="5">IBT 17514</strain>
    </source>
</reference>
<dbReference type="Pfam" id="PF07993">
    <property type="entry name" value="NAD_binding_4"/>
    <property type="match status" value="1"/>
</dbReference>
<dbReference type="Pfam" id="PF00550">
    <property type="entry name" value="PP-binding"/>
    <property type="match status" value="1"/>
</dbReference>
<dbReference type="AlphaFoldDB" id="A0AAD6MZJ5"/>
<comment type="caution">
    <text evidence="5">The sequence shown here is derived from an EMBL/GenBank/DDBJ whole genome shotgun (WGS) entry which is preliminary data.</text>
</comment>
<dbReference type="NCBIfam" id="TIGR01746">
    <property type="entry name" value="Thioester-redct"/>
    <property type="match status" value="1"/>
</dbReference>
<dbReference type="Gene3D" id="3.30.300.30">
    <property type="match status" value="1"/>
</dbReference>
<accession>A0AAD6MZJ5</accession>
<dbReference type="InterPro" id="IPR009081">
    <property type="entry name" value="PP-bd_ACP"/>
</dbReference>
<dbReference type="InterPro" id="IPR036291">
    <property type="entry name" value="NAD(P)-bd_dom_sf"/>
</dbReference>
<keyword evidence="1" id="KW-0596">Phosphopantetheine</keyword>
<dbReference type="SUPFAM" id="SSF47336">
    <property type="entry name" value="ACP-like"/>
    <property type="match status" value="1"/>
</dbReference>
<evidence type="ECO:0000256" key="2">
    <source>
        <dbReference type="ARBA" id="ARBA00022553"/>
    </source>
</evidence>